<accession>A0A1B0B2U6</accession>
<dbReference type="EnsemblMetazoa" id="GPPI017079-RA">
    <property type="protein sequence ID" value="GPPI017079-PA"/>
    <property type="gene ID" value="GPPI017079"/>
</dbReference>
<dbReference type="AlphaFoldDB" id="A0A1B0B2U6"/>
<keyword evidence="2" id="KW-1185">Reference proteome</keyword>
<dbReference type="EMBL" id="JXJN01007716">
    <property type="status" value="NOT_ANNOTATED_CDS"/>
    <property type="molecule type" value="Genomic_DNA"/>
</dbReference>
<reference evidence="2" key="1">
    <citation type="submission" date="2015-01" db="EMBL/GenBank/DDBJ databases">
        <authorList>
            <person name="Aksoy S."/>
            <person name="Warren W."/>
            <person name="Wilson R.K."/>
        </authorList>
    </citation>
    <scope>NUCLEOTIDE SEQUENCE [LARGE SCALE GENOMIC DNA]</scope>
    <source>
        <strain evidence="2">IAEA</strain>
    </source>
</reference>
<dbReference type="VEuPathDB" id="VectorBase:GPPI017079"/>
<reference evidence="1" key="2">
    <citation type="submission" date="2020-05" db="UniProtKB">
        <authorList>
            <consortium name="EnsemblMetazoa"/>
        </authorList>
    </citation>
    <scope>IDENTIFICATION</scope>
    <source>
        <strain evidence="1">IAEA</strain>
    </source>
</reference>
<evidence type="ECO:0000313" key="2">
    <source>
        <dbReference type="Proteomes" id="UP000092460"/>
    </source>
</evidence>
<proteinExistence type="predicted"/>
<dbReference type="EMBL" id="JXJN01007715">
    <property type="status" value="NOT_ANNOTATED_CDS"/>
    <property type="molecule type" value="Genomic_DNA"/>
</dbReference>
<organism evidence="1 2">
    <name type="scientific">Glossina palpalis gambiensis</name>
    <dbReference type="NCBI Taxonomy" id="67801"/>
    <lineage>
        <taxon>Eukaryota</taxon>
        <taxon>Metazoa</taxon>
        <taxon>Ecdysozoa</taxon>
        <taxon>Arthropoda</taxon>
        <taxon>Hexapoda</taxon>
        <taxon>Insecta</taxon>
        <taxon>Pterygota</taxon>
        <taxon>Neoptera</taxon>
        <taxon>Endopterygota</taxon>
        <taxon>Diptera</taxon>
        <taxon>Brachycera</taxon>
        <taxon>Muscomorpha</taxon>
        <taxon>Hippoboscoidea</taxon>
        <taxon>Glossinidae</taxon>
        <taxon>Glossina</taxon>
    </lineage>
</organism>
<evidence type="ECO:0000313" key="1">
    <source>
        <dbReference type="EnsemblMetazoa" id="GPPI017079-PA"/>
    </source>
</evidence>
<sequence>MTDYDDHNCICGKVHHFAIMRGCPVNFVVKGSLGLPLRAIINLKFHKITKDICSHREVLMLSIFLNKTCHVAIMGSDVALFKICVANDTQCNE</sequence>
<dbReference type="Proteomes" id="UP000092460">
    <property type="component" value="Unassembled WGS sequence"/>
</dbReference>
<protein>
    <submittedName>
        <fullName evidence="1">Uncharacterized protein</fullName>
    </submittedName>
</protein>
<name>A0A1B0B2U6_9MUSC</name>